<protein>
    <submittedName>
        <fullName evidence="1">Uncharacterized protein</fullName>
    </submittedName>
</protein>
<keyword evidence="2" id="KW-1185">Reference proteome</keyword>
<organism evidence="1 2">
    <name type="scientific">Choiromyces venosus 120613-1</name>
    <dbReference type="NCBI Taxonomy" id="1336337"/>
    <lineage>
        <taxon>Eukaryota</taxon>
        <taxon>Fungi</taxon>
        <taxon>Dikarya</taxon>
        <taxon>Ascomycota</taxon>
        <taxon>Pezizomycotina</taxon>
        <taxon>Pezizomycetes</taxon>
        <taxon>Pezizales</taxon>
        <taxon>Tuberaceae</taxon>
        <taxon>Choiromyces</taxon>
    </lineage>
</organism>
<proteinExistence type="predicted"/>
<evidence type="ECO:0000313" key="2">
    <source>
        <dbReference type="Proteomes" id="UP000276215"/>
    </source>
</evidence>
<dbReference type="AlphaFoldDB" id="A0A3N4K481"/>
<dbReference type="EMBL" id="ML120353">
    <property type="protein sequence ID" value="RPB05364.1"/>
    <property type="molecule type" value="Genomic_DNA"/>
</dbReference>
<sequence>MQLRLVLKFAKDQAWGTSSIPTDPEPHLTVYHSISFFSLRLRACSCALFLPSPFLPHHIKLYACEPLQLCITQGIQNRWSSPDCSKSDITSCHS</sequence>
<dbReference type="Proteomes" id="UP000276215">
    <property type="component" value="Unassembled WGS sequence"/>
</dbReference>
<name>A0A3N4K481_9PEZI</name>
<evidence type="ECO:0000313" key="1">
    <source>
        <dbReference type="EMBL" id="RPB05364.1"/>
    </source>
</evidence>
<gene>
    <name evidence="1" type="ORF">L873DRAFT_786467</name>
</gene>
<accession>A0A3N4K481</accession>
<reference evidence="1 2" key="1">
    <citation type="journal article" date="2018" name="Nat. Ecol. Evol.">
        <title>Pezizomycetes genomes reveal the molecular basis of ectomycorrhizal truffle lifestyle.</title>
        <authorList>
            <person name="Murat C."/>
            <person name="Payen T."/>
            <person name="Noel B."/>
            <person name="Kuo A."/>
            <person name="Morin E."/>
            <person name="Chen J."/>
            <person name="Kohler A."/>
            <person name="Krizsan K."/>
            <person name="Balestrini R."/>
            <person name="Da Silva C."/>
            <person name="Montanini B."/>
            <person name="Hainaut M."/>
            <person name="Levati E."/>
            <person name="Barry K.W."/>
            <person name="Belfiori B."/>
            <person name="Cichocki N."/>
            <person name="Clum A."/>
            <person name="Dockter R.B."/>
            <person name="Fauchery L."/>
            <person name="Guy J."/>
            <person name="Iotti M."/>
            <person name="Le Tacon F."/>
            <person name="Lindquist E.A."/>
            <person name="Lipzen A."/>
            <person name="Malagnac F."/>
            <person name="Mello A."/>
            <person name="Molinier V."/>
            <person name="Miyauchi S."/>
            <person name="Poulain J."/>
            <person name="Riccioni C."/>
            <person name="Rubini A."/>
            <person name="Sitrit Y."/>
            <person name="Splivallo R."/>
            <person name="Traeger S."/>
            <person name="Wang M."/>
            <person name="Zifcakova L."/>
            <person name="Wipf D."/>
            <person name="Zambonelli A."/>
            <person name="Paolocci F."/>
            <person name="Nowrousian M."/>
            <person name="Ottonello S."/>
            <person name="Baldrian P."/>
            <person name="Spatafora J.W."/>
            <person name="Henrissat B."/>
            <person name="Nagy L.G."/>
            <person name="Aury J.M."/>
            <person name="Wincker P."/>
            <person name="Grigoriev I.V."/>
            <person name="Bonfante P."/>
            <person name="Martin F.M."/>
        </authorList>
    </citation>
    <scope>NUCLEOTIDE SEQUENCE [LARGE SCALE GENOMIC DNA]</scope>
    <source>
        <strain evidence="1 2">120613-1</strain>
    </source>
</reference>